<dbReference type="SUPFAM" id="SSF51445">
    <property type="entry name" value="(Trans)glycosidases"/>
    <property type="match status" value="1"/>
</dbReference>
<reference evidence="14" key="1">
    <citation type="submission" date="2023-07" db="EMBL/GenBank/DDBJ databases">
        <authorList>
            <consortium name="CYATHOMIX"/>
        </authorList>
    </citation>
    <scope>NUCLEOTIDE SEQUENCE</scope>
    <source>
        <strain evidence="14">N/A</strain>
    </source>
</reference>
<evidence type="ECO:0000256" key="5">
    <source>
        <dbReference type="ARBA" id="ARBA00011245"/>
    </source>
</evidence>
<evidence type="ECO:0000256" key="6">
    <source>
        <dbReference type="ARBA" id="ARBA00012595"/>
    </source>
</evidence>
<evidence type="ECO:0000256" key="2">
    <source>
        <dbReference type="ARBA" id="ARBA00001913"/>
    </source>
</evidence>
<dbReference type="PRINTS" id="PR00110">
    <property type="entry name" value="ALPHAAMYLASE"/>
</dbReference>
<dbReference type="EC" id="3.2.1.1" evidence="6"/>
<evidence type="ECO:0000256" key="11">
    <source>
        <dbReference type="RuleBase" id="RU003615"/>
    </source>
</evidence>
<feature type="compositionally biased region" description="Basic and acidic residues" evidence="12">
    <location>
        <begin position="39"/>
        <end position="48"/>
    </location>
</feature>
<dbReference type="GO" id="GO:0004556">
    <property type="term" value="F:alpha-amylase activity"/>
    <property type="evidence" value="ECO:0007669"/>
    <property type="project" value="UniProtKB-EC"/>
</dbReference>
<comment type="caution">
    <text evidence="14">The sequence shown here is derived from an EMBL/GenBank/DDBJ whole genome shotgun (WGS) entry which is preliminary data.</text>
</comment>
<dbReference type="InterPro" id="IPR006046">
    <property type="entry name" value="Alpha_amylase"/>
</dbReference>
<gene>
    <name evidence="14" type="ORF">CYNAS_LOCUS8051</name>
</gene>
<keyword evidence="8" id="KW-0868">Chloride</keyword>
<evidence type="ECO:0000256" key="9">
    <source>
        <dbReference type="ARBA" id="ARBA00023277"/>
    </source>
</evidence>
<evidence type="ECO:0000313" key="14">
    <source>
        <dbReference type="EMBL" id="CAJ0596068.1"/>
    </source>
</evidence>
<comment type="cofactor">
    <cofactor evidence="3">
        <name>chloride</name>
        <dbReference type="ChEBI" id="CHEBI:17996"/>
    </cofactor>
</comment>
<protein>
    <recommendedName>
        <fullName evidence="6">alpha-amylase</fullName>
        <ecNumber evidence="6">3.2.1.1</ecNumber>
    </recommendedName>
</protein>
<dbReference type="GO" id="GO:0005975">
    <property type="term" value="P:carbohydrate metabolic process"/>
    <property type="evidence" value="ECO:0007669"/>
    <property type="project" value="InterPro"/>
</dbReference>
<evidence type="ECO:0000256" key="7">
    <source>
        <dbReference type="ARBA" id="ARBA00022801"/>
    </source>
</evidence>
<keyword evidence="10" id="KW-0326">Glycosidase</keyword>
<dbReference type="Proteomes" id="UP001176961">
    <property type="component" value="Unassembled WGS sequence"/>
</dbReference>
<evidence type="ECO:0000259" key="13">
    <source>
        <dbReference type="SMART" id="SM00642"/>
    </source>
</evidence>
<evidence type="ECO:0000313" key="15">
    <source>
        <dbReference type="Proteomes" id="UP001176961"/>
    </source>
</evidence>
<keyword evidence="7" id="KW-0378">Hydrolase</keyword>
<dbReference type="InterPro" id="IPR006047">
    <property type="entry name" value="GH13_cat_dom"/>
</dbReference>
<keyword evidence="15" id="KW-1185">Reference proteome</keyword>
<dbReference type="InterPro" id="IPR017853">
    <property type="entry name" value="GH"/>
</dbReference>
<dbReference type="Pfam" id="PF00128">
    <property type="entry name" value="Alpha-amylase"/>
    <property type="match status" value="1"/>
</dbReference>
<keyword evidence="9" id="KW-0119">Carbohydrate metabolism</keyword>
<feature type="region of interest" description="Disordered" evidence="12">
    <location>
        <begin position="32"/>
        <end position="83"/>
    </location>
</feature>
<organism evidence="14 15">
    <name type="scientific">Cylicocyclus nassatus</name>
    <name type="common">Nematode worm</name>
    <dbReference type="NCBI Taxonomy" id="53992"/>
    <lineage>
        <taxon>Eukaryota</taxon>
        <taxon>Metazoa</taxon>
        <taxon>Ecdysozoa</taxon>
        <taxon>Nematoda</taxon>
        <taxon>Chromadorea</taxon>
        <taxon>Rhabditida</taxon>
        <taxon>Rhabditina</taxon>
        <taxon>Rhabditomorpha</taxon>
        <taxon>Strongyloidea</taxon>
        <taxon>Strongylidae</taxon>
        <taxon>Cylicocyclus</taxon>
    </lineage>
</organism>
<dbReference type="SMART" id="SM00642">
    <property type="entry name" value="Aamy"/>
    <property type="match status" value="1"/>
</dbReference>
<evidence type="ECO:0000256" key="3">
    <source>
        <dbReference type="ARBA" id="ARBA00001923"/>
    </source>
</evidence>
<dbReference type="Gene3D" id="3.20.20.80">
    <property type="entry name" value="Glycosidases"/>
    <property type="match status" value="1"/>
</dbReference>
<comment type="catalytic activity">
    <reaction evidence="1">
        <text>Endohydrolysis of (1-&gt;4)-alpha-D-glucosidic linkages in polysaccharides containing three or more (1-&gt;4)-alpha-linked D-glucose units.</text>
        <dbReference type="EC" id="3.2.1.1"/>
    </reaction>
</comment>
<evidence type="ECO:0000256" key="12">
    <source>
        <dbReference type="SAM" id="MobiDB-lite"/>
    </source>
</evidence>
<dbReference type="EMBL" id="CATQJL010000112">
    <property type="protein sequence ID" value="CAJ0596068.1"/>
    <property type="molecule type" value="Genomic_DNA"/>
</dbReference>
<dbReference type="GO" id="GO:0043169">
    <property type="term" value="F:cation binding"/>
    <property type="evidence" value="ECO:0007669"/>
    <property type="project" value="InterPro"/>
</dbReference>
<dbReference type="PANTHER" id="PTHR43447">
    <property type="entry name" value="ALPHA-AMYLASE"/>
    <property type="match status" value="1"/>
</dbReference>
<comment type="subunit">
    <text evidence="5">Monomer.</text>
</comment>
<name>A0AA36GPX3_CYLNA</name>
<evidence type="ECO:0000256" key="8">
    <source>
        <dbReference type="ARBA" id="ARBA00023214"/>
    </source>
</evidence>
<proteinExistence type="inferred from homology"/>
<evidence type="ECO:0000256" key="10">
    <source>
        <dbReference type="ARBA" id="ARBA00023295"/>
    </source>
</evidence>
<comment type="similarity">
    <text evidence="4 11">Belongs to the glycosyl hydrolase 13 family.</text>
</comment>
<comment type="cofactor">
    <cofactor evidence="2">
        <name>Ca(2+)</name>
        <dbReference type="ChEBI" id="CHEBI:29108"/>
    </cofactor>
</comment>
<evidence type="ECO:0000256" key="4">
    <source>
        <dbReference type="ARBA" id="ARBA00008061"/>
    </source>
</evidence>
<feature type="domain" description="Glycosyl hydrolase family 13 catalytic" evidence="13">
    <location>
        <begin position="94"/>
        <end position="268"/>
    </location>
</feature>
<evidence type="ECO:0000256" key="1">
    <source>
        <dbReference type="ARBA" id="ARBA00000548"/>
    </source>
</evidence>
<sequence length="269" mass="30533">MSRPYHDPDMARAWRWNDLHIAGAPATLDILAEQLPHSYEPDPPKPKPTEAPQPKPTEAPQPKPPTQGPQPQPTFPPVHYDDPYDDPNTWLNREVMVHLFEWKWKDIAAECENFLQYFGYGAVQVSPPMEHITLIQNNDMPWWVRYQPVSYKLVSRSGNEEEFKDMVDRCNKVGVRIVVDAVINHMTGVAQKKGVATRDSSGGSFFDGTDGVESFPEVRRREMRDVDPFGPLARDTHFAAEKVGELHQTANGKASYVKEDKDKVSVSNI</sequence>
<dbReference type="AlphaFoldDB" id="A0AA36GPX3"/>
<accession>A0AA36GPX3</accession>
<feature type="compositionally biased region" description="Pro residues" evidence="12">
    <location>
        <begin position="49"/>
        <end position="76"/>
    </location>
</feature>